<dbReference type="Pfam" id="PF00069">
    <property type="entry name" value="Pkinase"/>
    <property type="match status" value="1"/>
</dbReference>
<dbReference type="InterPro" id="IPR017441">
    <property type="entry name" value="Protein_kinase_ATP_BS"/>
</dbReference>
<keyword evidence="2" id="KW-0808">Transferase</keyword>
<organism evidence="9 10">
    <name type="scientific">Deinandra increscens subsp. villosa</name>
    <dbReference type="NCBI Taxonomy" id="3103831"/>
    <lineage>
        <taxon>Eukaryota</taxon>
        <taxon>Viridiplantae</taxon>
        <taxon>Streptophyta</taxon>
        <taxon>Embryophyta</taxon>
        <taxon>Tracheophyta</taxon>
        <taxon>Spermatophyta</taxon>
        <taxon>Magnoliopsida</taxon>
        <taxon>eudicotyledons</taxon>
        <taxon>Gunneridae</taxon>
        <taxon>Pentapetalae</taxon>
        <taxon>asterids</taxon>
        <taxon>campanulids</taxon>
        <taxon>Asterales</taxon>
        <taxon>Asteraceae</taxon>
        <taxon>Asteroideae</taxon>
        <taxon>Heliantheae alliance</taxon>
        <taxon>Madieae</taxon>
        <taxon>Madiinae</taxon>
        <taxon>Deinandra</taxon>
    </lineage>
</organism>
<dbReference type="SMART" id="SM00220">
    <property type="entry name" value="S_TKc"/>
    <property type="match status" value="1"/>
</dbReference>
<keyword evidence="3 6" id="KW-0547">Nucleotide-binding</keyword>
<dbReference type="AlphaFoldDB" id="A0AAP0H7E8"/>
<reference evidence="9 10" key="1">
    <citation type="submission" date="2024-04" db="EMBL/GenBank/DDBJ databases">
        <title>The reference genome of an endangered Asteraceae, Deinandra increscens subsp. villosa, native to the Central Coast of California.</title>
        <authorList>
            <person name="Guilliams M."/>
            <person name="Hasenstab-Lehman K."/>
            <person name="Meyer R."/>
            <person name="Mcevoy S."/>
        </authorList>
    </citation>
    <scope>NUCLEOTIDE SEQUENCE [LARGE SCALE GENOMIC DNA]</scope>
    <source>
        <tissue evidence="9">Leaf</tissue>
    </source>
</reference>
<feature type="domain" description="Protein kinase" evidence="8">
    <location>
        <begin position="20"/>
        <end position="301"/>
    </location>
</feature>
<proteinExistence type="inferred from homology"/>
<evidence type="ECO:0000256" key="6">
    <source>
        <dbReference type="PROSITE-ProRule" id="PRU10141"/>
    </source>
</evidence>
<evidence type="ECO:0000256" key="7">
    <source>
        <dbReference type="RuleBase" id="RU000304"/>
    </source>
</evidence>
<dbReference type="PROSITE" id="PS50011">
    <property type="entry name" value="PROTEIN_KINASE_DOM"/>
    <property type="match status" value="1"/>
</dbReference>
<dbReference type="PROSITE" id="PS00108">
    <property type="entry name" value="PROTEIN_KINASE_ST"/>
    <property type="match status" value="1"/>
</dbReference>
<sequence>MDEFSHLEIPLEVVKAATNNFTDKPIGYGGFGAVYKGELLLPTGPRTVAIKRLDRKSMQGNVEFWKEILMLSDLEHENLSPLLHFCREGDERILVYEYASGGSLDKHLDKASLTYLNRLKICIGAAKGIAYLHDPKINTQQQRVLHRDIKSSNILLDDKMTAKVSDLGLSKFGPANQARPYIVSNVVGTPGYIDPVYLETGILSKESDVYSFGVVLLEVICGRLCFKYDKDGGLVNAWKNCCDEDRLDDIIFPDLIKQRMDQQSLWTYVNIAKRCLNRNSKERPTMTKVIKELEFALHLQLNSKHDKANPSKMPISYRLMEEFNNHQDAKVLPSKGRILRRLLKGVNFEVKTL</sequence>
<evidence type="ECO:0000256" key="1">
    <source>
        <dbReference type="ARBA" id="ARBA00022527"/>
    </source>
</evidence>
<dbReference type="Gene3D" id="1.10.510.10">
    <property type="entry name" value="Transferase(Phosphotransferase) domain 1"/>
    <property type="match status" value="1"/>
</dbReference>
<dbReference type="PANTHER" id="PTHR27003">
    <property type="entry name" value="OS07G0166700 PROTEIN"/>
    <property type="match status" value="1"/>
</dbReference>
<evidence type="ECO:0000256" key="3">
    <source>
        <dbReference type="ARBA" id="ARBA00022741"/>
    </source>
</evidence>
<evidence type="ECO:0000256" key="5">
    <source>
        <dbReference type="ARBA" id="ARBA00022840"/>
    </source>
</evidence>
<dbReference type="Gene3D" id="3.30.200.20">
    <property type="entry name" value="Phosphorylase Kinase, domain 1"/>
    <property type="match status" value="1"/>
</dbReference>
<dbReference type="InterPro" id="IPR008271">
    <property type="entry name" value="Ser/Thr_kinase_AS"/>
</dbReference>
<dbReference type="InterPro" id="IPR011009">
    <property type="entry name" value="Kinase-like_dom_sf"/>
</dbReference>
<gene>
    <name evidence="9" type="ORF">SSX86_006035</name>
</gene>
<dbReference type="FunFam" id="3.30.200.20:FF:000039">
    <property type="entry name" value="receptor-like protein kinase FERONIA"/>
    <property type="match status" value="1"/>
</dbReference>
<dbReference type="InterPro" id="IPR000719">
    <property type="entry name" value="Prot_kinase_dom"/>
</dbReference>
<keyword evidence="4" id="KW-0418">Kinase</keyword>
<evidence type="ECO:0000259" key="8">
    <source>
        <dbReference type="PROSITE" id="PS50011"/>
    </source>
</evidence>
<evidence type="ECO:0000313" key="9">
    <source>
        <dbReference type="EMBL" id="KAK9077698.1"/>
    </source>
</evidence>
<dbReference type="PROSITE" id="PS00107">
    <property type="entry name" value="PROTEIN_KINASE_ATP"/>
    <property type="match status" value="1"/>
</dbReference>
<comment type="caution">
    <text evidence="9">The sequence shown here is derived from an EMBL/GenBank/DDBJ whole genome shotgun (WGS) entry which is preliminary data.</text>
</comment>
<dbReference type="PANTHER" id="PTHR27003:SF448">
    <property type="entry name" value="PROTEIN KINASE DOMAIN-CONTAINING PROTEIN"/>
    <property type="match status" value="1"/>
</dbReference>
<protein>
    <recommendedName>
        <fullName evidence="8">Protein kinase domain-containing protein</fullName>
    </recommendedName>
</protein>
<dbReference type="SUPFAM" id="SSF56112">
    <property type="entry name" value="Protein kinase-like (PK-like)"/>
    <property type="match status" value="1"/>
</dbReference>
<dbReference type="InterPro" id="IPR045272">
    <property type="entry name" value="ANXUR1/2-like"/>
</dbReference>
<evidence type="ECO:0000313" key="10">
    <source>
        <dbReference type="Proteomes" id="UP001408789"/>
    </source>
</evidence>
<dbReference type="GO" id="GO:0009506">
    <property type="term" value="C:plasmodesma"/>
    <property type="evidence" value="ECO:0007669"/>
    <property type="project" value="TreeGrafter"/>
</dbReference>
<accession>A0AAP0H7E8</accession>
<dbReference type="Proteomes" id="UP001408789">
    <property type="component" value="Unassembled WGS sequence"/>
</dbReference>
<feature type="binding site" evidence="6">
    <location>
        <position position="51"/>
    </location>
    <ligand>
        <name>ATP</name>
        <dbReference type="ChEBI" id="CHEBI:30616"/>
    </ligand>
</feature>
<dbReference type="GO" id="GO:0004714">
    <property type="term" value="F:transmembrane receptor protein tyrosine kinase activity"/>
    <property type="evidence" value="ECO:0007669"/>
    <property type="project" value="InterPro"/>
</dbReference>
<comment type="similarity">
    <text evidence="7">Belongs to the protein kinase superfamily.</text>
</comment>
<name>A0AAP0H7E8_9ASTR</name>
<keyword evidence="5 6" id="KW-0067">ATP-binding</keyword>
<evidence type="ECO:0000256" key="4">
    <source>
        <dbReference type="ARBA" id="ARBA00022777"/>
    </source>
</evidence>
<dbReference type="GO" id="GO:0005886">
    <property type="term" value="C:plasma membrane"/>
    <property type="evidence" value="ECO:0007669"/>
    <property type="project" value="TreeGrafter"/>
</dbReference>
<evidence type="ECO:0000256" key="2">
    <source>
        <dbReference type="ARBA" id="ARBA00022679"/>
    </source>
</evidence>
<dbReference type="GO" id="GO:0004674">
    <property type="term" value="F:protein serine/threonine kinase activity"/>
    <property type="evidence" value="ECO:0007669"/>
    <property type="project" value="UniProtKB-KW"/>
</dbReference>
<keyword evidence="10" id="KW-1185">Reference proteome</keyword>
<dbReference type="GO" id="GO:0005524">
    <property type="term" value="F:ATP binding"/>
    <property type="evidence" value="ECO:0007669"/>
    <property type="project" value="UniProtKB-UniRule"/>
</dbReference>
<dbReference type="EMBL" id="JBCNJP010000007">
    <property type="protein sequence ID" value="KAK9077698.1"/>
    <property type="molecule type" value="Genomic_DNA"/>
</dbReference>
<keyword evidence="1 7" id="KW-0723">Serine/threonine-protein kinase</keyword>